<name>A0A0K0E2N0_STRER</name>
<dbReference type="GO" id="GO:0030943">
    <property type="term" value="F:mitochondrion targeting sequence binding"/>
    <property type="evidence" value="ECO:0007669"/>
    <property type="project" value="TreeGrafter"/>
</dbReference>
<dbReference type="PANTHER" id="PTHR14110:SF0">
    <property type="entry name" value="MITOCHONDRIAL IMPORT INNER MEMBRANE TRANSLOCASE SUBUNIT TIM22"/>
    <property type="match status" value="1"/>
</dbReference>
<keyword evidence="10" id="KW-1185">Reference proteome</keyword>
<evidence type="ECO:0000256" key="4">
    <source>
        <dbReference type="ARBA" id="ARBA00022792"/>
    </source>
</evidence>
<organism evidence="11">
    <name type="scientific">Strongyloides stercoralis</name>
    <name type="common">Threadworm</name>
    <dbReference type="NCBI Taxonomy" id="6248"/>
    <lineage>
        <taxon>Eukaryota</taxon>
        <taxon>Metazoa</taxon>
        <taxon>Ecdysozoa</taxon>
        <taxon>Nematoda</taxon>
        <taxon>Chromadorea</taxon>
        <taxon>Rhabditida</taxon>
        <taxon>Tylenchina</taxon>
        <taxon>Panagrolaimomorpha</taxon>
        <taxon>Strongyloidoidea</taxon>
        <taxon>Strongyloididae</taxon>
        <taxon>Strongyloides</taxon>
    </lineage>
</organism>
<evidence type="ECO:0000256" key="2">
    <source>
        <dbReference type="ARBA" id="ARBA00008444"/>
    </source>
</evidence>
<keyword evidence="7 9" id="KW-0472">Membrane</keyword>
<comment type="similarity">
    <text evidence="2 9">Belongs to the Tim17/Tim22/Tim23 family.</text>
</comment>
<feature type="transmembrane region" description="Helical" evidence="9">
    <location>
        <begin position="103"/>
        <end position="124"/>
    </location>
</feature>
<comment type="function">
    <text evidence="8 9">Essential core component of the TIM22 complex, a complex that mediates the import and insertion of multi-pass transmembrane proteins into the mitochondrial inner membrane. In the TIM22 complex, it constitutes the voltage-activated and signal-gated channel. Forms a twin-pore translocase that uses the membrane potential as external driving force in 2 voltage-dependent steps.</text>
</comment>
<dbReference type="WBParaSite" id="SSTP_0000374900.1">
    <property type="protein sequence ID" value="SSTP_0000374900.1"/>
    <property type="gene ID" value="SSTP_0000374900"/>
</dbReference>
<comment type="subunit">
    <text evidence="9">Component of the TIM22 complex.</text>
</comment>
<keyword evidence="9" id="KW-0813">Transport</keyword>
<dbReference type="Proteomes" id="UP000035681">
    <property type="component" value="Unplaced"/>
</dbReference>
<accession>A0A0K0E2N0</accession>
<dbReference type="WBParaSite" id="TCONS_00005581.p1">
    <property type="protein sequence ID" value="TCONS_00005581.p1"/>
    <property type="gene ID" value="XLOC_003849"/>
</dbReference>
<evidence type="ECO:0000256" key="9">
    <source>
        <dbReference type="RuleBase" id="RU367038"/>
    </source>
</evidence>
<feature type="transmembrane region" description="Helical" evidence="9">
    <location>
        <begin position="205"/>
        <end position="223"/>
    </location>
</feature>
<keyword evidence="3 9" id="KW-0812">Transmembrane</keyword>
<comment type="subcellular location">
    <subcellularLocation>
        <location evidence="1 9">Mitochondrion inner membrane</location>
        <topology evidence="1 9">Multi-pass membrane protein</topology>
    </subcellularLocation>
</comment>
<proteinExistence type="inferred from homology"/>
<evidence type="ECO:0000313" key="10">
    <source>
        <dbReference type="Proteomes" id="UP000035681"/>
    </source>
</evidence>
<dbReference type="GO" id="GO:0042721">
    <property type="term" value="C:TIM22 mitochondrial import inner membrane insertion complex"/>
    <property type="evidence" value="ECO:0007669"/>
    <property type="project" value="UniProtKB-UniRule"/>
</dbReference>
<evidence type="ECO:0000256" key="3">
    <source>
        <dbReference type="ARBA" id="ARBA00022692"/>
    </source>
</evidence>
<evidence type="ECO:0000256" key="5">
    <source>
        <dbReference type="ARBA" id="ARBA00022989"/>
    </source>
</evidence>
<dbReference type="Pfam" id="PF02466">
    <property type="entry name" value="Tim17"/>
    <property type="match status" value="1"/>
</dbReference>
<keyword evidence="6 9" id="KW-0496">Mitochondrion</keyword>
<dbReference type="GO" id="GO:0045039">
    <property type="term" value="P:protein insertion into mitochondrial inner membrane"/>
    <property type="evidence" value="ECO:0007669"/>
    <property type="project" value="UniProtKB-UniRule"/>
</dbReference>
<dbReference type="STRING" id="6248.A0A0K0E2N0"/>
<sequence>MQSIGKDPVEAVDKMLNLFGNPFREKNQNSENYDKDNEKKKSTFVYKPSEFTILVDQMIGEGEKPWNPLKKPIELPSNMLSLPPSSKEELLIQKGMENCMFKAIISGVMGVGIGFAFGLFTASVDPQLTLQNNDPTKALTVRQTLKEMGTRMGQYGKNFGSLGFMFSGTECLLETCRGKSDWKNGTYSGGIVGALIGLRAGVKPAIWGAAGFAAFSTVIEYFMR</sequence>
<keyword evidence="5 9" id="KW-1133">Transmembrane helix</keyword>
<evidence type="ECO:0000256" key="6">
    <source>
        <dbReference type="ARBA" id="ARBA00023128"/>
    </source>
</evidence>
<dbReference type="AlphaFoldDB" id="A0A0K0E2N0"/>
<dbReference type="InterPro" id="IPR039175">
    <property type="entry name" value="TIM22"/>
</dbReference>
<dbReference type="GO" id="GO:0008320">
    <property type="term" value="F:protein transmembrane transporter activity"/>
    <property type="evidence" value="ECO:0007669"/>
    <property type="project" value="UniProtKB-UniRule"/>
</dbReference>
<evidence type="ECO:0000313" key="11">
    <source>
        <dbReference type="WBParaSite" id="SSTP_0000374900.1"/>
    </source>
</evidence>
<evidence type="ECO:0000256" key="8">
    <source>
        <dbReference type="ARBA" id="ARBA00024713"/>
    </source>
</evidence>
<evidence type="ECO:0000256" key="1">
    <source>
        <dbReference type="ARBA" id="ARBA00004448"/>
    </source>
</evidence>
<dbReference type="PANTHER" id="PTHR14110">
    <property type="entry name" value="MITOCHONDRIAL IMPORT INNER MEMBRANE TRANSLOCASE SUBUNIT TIM22"/>
    <property type="match status" value="1"/>
</dbReference>
<reference evidence="11" key="1">
    <citation type="submission" date="2015-08" db="UniProtKB">
        <authorList>
            <consortium name="WormBaseParasite"/>
        </authorList>
    </citation>
    <scope>IDENTIFICATION</scope>
</reference>
<keyword evidence="9" id="KW-0811">Translocation</keyword>
<protein>
    <recommendedName>
        <fullName evidence="9">Mitochondrial import inner membrane translocase subunit TIM22</fullName>
    </recommendedName>
</protein>
<evidence type="ECO:0000256" key="7">
    <source>
        <dbReference type="ARBA" id="ARBA00023136"/>
    </source>
</evidence>
<keyword evidence="4 9" id="KW-0999">Mitochondrion inner membrane</keyword>
<keyword evidence="9" id="KW-0653">Protein transport</keyword>